<dbReference type="RefSeq" id="WP_301722697.1">
    <property type="nucleotide sequence ID" value="NZ_JAUJWV010000001.1"/>
</dbReference>
<evidence type="ECO:0000313" key="2">
    <source>
        <dbReference type="EMBL" id="MDN7240795.1"/>
    </source>
</evidence>
<dbReference type="InterPro" id="IPR037401">
    <property type="entry name" value="SnoaL-like"/>
</dbReference>
<gene>
    <name evidence="2" type="ORF">QWY14_03290</name>
</gene>
<feature type="domain" description="SnoaL-like" evidence="1">
    <location>
        <begin position="11"/>
        <end position="113"/>
    </location>
</feature>
<keyword evidence="3" id="KW-1185">Reference proteome</keyword>
<comment type="caution">
    <text evidence="2">The sequence shown here is derived from an EMBL/GenBank/DDBJ whole genome shotgun (WGS) entry which is preliminary data.</text>
</comment>
<proteinExistence type="predicted"/>
<dbReference type="Pfam" id="PF12680">
    <property type="entry name" value="SnoaL_2"/>
    <property type="match status" value="1"/>
</dbReference>
<dbReference type="Gene3D" id="3.10.450.50">
    <property type="match status" value="1"/>
</dbReference>
<sequence>MAIMKTRDFFEQVNQAFLDNDTSFIKENVTEDVVWTMAGEGVIRGKTAFVEFMEKMGMGDDRDGTLTIDNIITEGPQTAVIGKMTGTMEGVMKTYLYCDIYLLDEQQNGKIKELTSFVTEMKE</sequence>
<accession>A0ABT8MYS8</accession>
<dbReference type="InterPro" id="IPR032710">
    <property type="entry name" value="NTF2-like_dom_sf"/>
</dbReference>
<organism evidence="2 3">
    <name type="scientific">Planococcus shixiaomingii</name>
    <dbReference type="NCBI Taxonomy" id="3058393"/>
    <lineage>
        <taxon>Bacteria</taxon>
        <taxon>Bacillati</taxon>
        <taxon>Bacillota</taxon>
        <taxon>Bacilli</taxon>
        <taxon>Bacillales</taxon>
        <taxon>Caryophanaceae</taxon>
        <taxon>Planococcus</taxon>
    </lineage>
</organism>
<protein>
    <submittedName>
        <fullName evidence="2">Nuclear transport factor 2 family protein</fullName>
    </submittedName>
</protein>
<name>A0ABT8MYS8_9BACL</name>
<evidence type="ECO:0000313" key="3">
    <source>
        <dbReference type="Proteomes" id="UP001172055"/>
    </source>
</evidence>
<dbReference type="SUPFAM" id="SSF54427">
    <property type="entry name" value="NTF2-like"/>
    <property type="match status" value="1"/>
</dbReference>
<dbReference type="Proteomes" id="UP001172055">
    <property type="component" value="Unassembled WGS sequence"/>
</dbReference>
<dbReference type="EMBL" id="JAUJWV010000001">
    <property type="protein sequence ID" value="MDN7240795.1"/>
    <property type="molecule type" value="Genomic_DNA"/>
</dbReference>
<reference evidence="2 3" key="1">
    <citation type="submission" date="2023-06" db="EMBL/GenBank/DDBJ databases">
        <title>Novel species in genus Planococcus.</title>
        <authorList>
            <person name="Ning S."/>
        </authorList>
    </citation>
    <scope>NUCLEOTIDE SEQUENCE [LARGE SCALE GENOMIC DNA]</scope>
    <source>
        <strain evidence="2 3">N028</strain>
    </source>
</reference>
<evidence type="ECO:0000259" key="1">
    <source>
        <dbReference type="Pfam" id="PF12680"/>
    </source>
</evidence>